<comment type="caution">
    <text evidence="2">The sequence shown here is derived from an EMBL/GenBank/DDBJ whole genome shotgun (WGS) entry which is preliminary data.</text>
</comment>
<dbReference type="AlphaFoldDB" id="A0A094S8V5"/>
<dbReference type="InterPro" id="IPR001466">
    <property type="entry name" value="Beta-lactam-related"/>
</dbReference>
<dbReference type="InterPro" id="IPR050491">
    <property type="entry name" value="AmpC-like"/>
</dbReference>
<dbReference type="Pfam" id="PF00144">
    <property type="entry name" value="Beta-lactamase"/>
    <property type="match status" value="1"/>
</dbReference>
<protein>
    <recommendedName>
        <fullName evidence="1">Beta-lactamase-related domain-containing protein</fullName>
    </recommendedName>
</protein>
<gene>
    <name evidence="2" type="ORF">GM51_17410</name>
</gene>
<dbReference type="PANTHER" id="PTHR46825:SF9">
    <property type="entry name" value="BETA-LACTAMASE-RELATED DOMAIN-CONTAINING PROTEIN"/>
    <property type="match status" value="1"/>
</dbReference>
<evidence type="ECO:0000313" key="2">
    <source>
        <dbReference type="EMBL" id="KGA14378.1"/>
    </source>
</evidence>
<feature type="domain" description="Beta-lactamase-related" evidence="1">
    <location>
        <begin position="19"/>
        <end position="279"/>
    </location>
</feature>
<reference evidence="2" key="1">
    <citation type="submission" date="2014-06" db="EMBL/GenBank/DDBJ databases">
        <title>Key roles for freshwater Actinobacteria revealed by deep metagenomic sequencing.</title>
        <authorList>
            <person name="Ghai R."/>
            <person name="Mizuno C.M."/>
            <person name="Picazo A."/>
            <person name="Camacho A."/>
            <person name="Rodriguez-Valera F."/>
        </authorList>
    </citation>
    <scope>NUCLEOTIDE SEQUENCE</scope>
</reference>
<dbReference type="SUPFAM" id="SSF56601">
    <property type="entry name" value="beta-lactamase/transpeptidase-like"/>
    <property type="match status" value="1"/>
</dbReference>
<evidence type="ECO:0000259" key="1">
    <source>
        <dbReference type="Pfam" id="PF00144"/>
    </source>
</evidence>
<dbReference type="PANTHER" id="PTHR46825">
    <property type="entry name" value="D-ALANYL-D-ALANINE-CARBOXYPEPTIDASE/ENDOPEPTIDASE AMPH"/>
    <property type="match status" value="1"/>
</dbReference>
<organism evidence="2">
    <name type="scientific">freshwater metagenome</name>
    <dbReference type="NCBI Taxonomy" id="449393"/>
    <lineage>
        <taxon>unclassified sequences</taxon>
        <taxon>metagenomes</taxon>
        <taxon>ecological metagenomes</taxon>
    </lineage>
</organism>
<proteinExistence type="predicted"/>
<name>A0A094S8V5_9ZZZZ</name>
<dbReference type="EMBL" id="JNSL01000150">
    <property type="protein sequence ID" value="KGA14378.1"/>
    <property type="molecule type" value="Genomic_DNA"/>
</dbReference>
<accession>A0A094S8V5</accession>
<sequence>MTKPSDTGAMETTSIGPIDQRWEIGSITKVFTSLLLAKLHTTSRIDLTSRVAQYLPSHLTLPANFDQITFEHLATHRSGLPRLPAGMKLLGKGAADDPYAIFTEDRVYQAIQETKLKRAPGTKGPKYSNYGVGLLGFILGLSQGKKYEELLQTEVLTPLGLTSATFSDDSLRVGHARNKEVGPWHLGELKGMGGLRMTPADLDKFLALSQDPNHELSDAFAQTFKIRYQAKRSAIGLSWMFLKNNNIVGHNGGTLGARTEAFINLETKARVVVCGDSNGGTFPVALDLIS</sequence>
<dbReference type="InterPro" id="IPR012338">
    <property type="entry name" value="Beta-lactam/transpept-like"/>
</dbReference>
<dbReference type="Gene3D" id="3.40.710.10">
    <property type="entry name" value="DD-peptidase/beta-lactamase superfamily"/>
    <property type="match status" value="1"/>
</dbReference>